<dbReference type="SUPFAM" id="SSF52743">
    <property type="entry name" value="Subtilisin-like"/>
    <property type="match status" value="1"/>
</dbReference>
<accession>A0A1H3P9A0</accession>
<dbReference type="InterPro" id="IPR036852">
    <property type="entry name" value="Peptidase_S8/S53_dom_sf"/>
</dbReference>
<dbReference type="PRINTS" id="PR00723">
    <property type="entry name" value="SUBTILISIN"/>
</dbReference>
<comment type="similarity">
    <text evidence="1 5">Belongs to the peptidase S8 family.</text>
</comment>
<keyword evidence="2 5" id="KW-0645">Protease</keyword>
<protein>
    <submittedName>
        <fullName evidence="8">Subtilase family protein</fullName>
    </submittedName>
</protein>
<keyword evidence="6" id="KW-0732">Signal</keyword>
<dbReference type="Gene3D" id="3.40.50.200">
    <property type="entry name" value="Peptidase S8/S53 domain"/>
    <property type="match status" value="1"/>
</dbReference>
<keyword evidence="4 5" id="KW-0720">Serine protease</keyword>
<dbReference type="InterPro" id="IPR051048">
    <property type="entry name" value="Peptidase_S8/S53_subtilisin"/>
</dbReference>
<reference evidence="8 9" key="1">
    <citation type="submission" date="2016-10" db="EMBL/GenBank/DDBJ databases">
        <authorList>
            <person name="de Groot N.N."/>
        </authorList>
    </citation>
    <scope>NUCLEOTIDE SEQUENCE [LARGE SCALE GENOMIC DNA]</scope>
    <source>
        <strain evidence="8 9">CPCC 202699</strain>
    </source>
</reference>
<dbReference type="Pfam" id="PF00082">
    <property type="entry name" value="Peptidase_S8"/>
    <property type="match status" value="1"/>
</dbReference>
<feature type="chain" id="PRO_5039009937" evidence="6">
    <location>
        <begin position="26"/>
        <end position="644"/>
    </location>
</feature>
<keyword evidence="3 5" id="KW-0378">Hydrolase</keyword>
<dbReference type="PANTHER" id="PTHR43399:SF4">
    <property type="entry name" value="CELL WALL-ASSOCIATED PROTEASE"/>
    <property type="match status" value="1"/>
</dbReference>
<evidence type="ECO:0000256" key="6">
    <source>
        <dbReference type="SAM" id="SignalP"/>
    </source>
</evidence>
<dbReference type="GO" id="GO:0004252">
    <property type="term" value="F:serine-type endopeptidase activity"/>
    <property type="evidence" value="ECO:0007669"/>
    <property type="project" value="UniProtKB-UniRule"/>
</dbReference>
<feature type="active site" description="Charge relay system" evidence="5">
    <location>
        <position position="427"/>
    </location>
</feature>
<dbReference type="SUPFAM" id="SSF49785">
    <property type="entry name" value="Galactose-binding domain-like"/>
    <property type="match status" value="1"/>
</dbReference>
<dbReference type="STRING" id="589385.SAMN05421504_10886"/>
<sequence>MPRPRSARLLAPMLGVILLTSAVPAAAVAAAPGETRLIHLAGRTFDPLAQRSAAITAGWRGAYLLQVRDSLTDAQRQKLRGLGVRIGSYIPDFAYVVRMSEKARKSASELDFVRWIGEYRASDKLELSMASTGRYLVTLVETDTADQRAIAEQILRLGGHVEAISESGQHIVALLGYGQASTIAQSPEVLAVGAVSDPETDMANAREAGGANYLETIAGYRGQGVRGEVMDGGVRATHQEFQAKPVLLHGSNSTDTGHGTSTYGEIFASGVSAPHRGLLPEGQGIFATNNKSDRYGHTKQLVDPAGPYRAVFQSNSWGGGLTTAYTSVSAEMDRIVFDHDLLICQSQSNAGSTQSRPQAWAKNVLSVGGQYHYNTLSRADDKWNGGASIGPAADGRIKPELSNYYDRIDTTSSSSNTSYTTSFGGTSGATPITCGNAGLLFQMWADGVFDGGPGKARDVFASRPHAATAKALLINGAEQFPFTGTTSDMTRTHQGWGTANLRTLHEAAKANGWKLPVLVDETDLLSTGQSKKYTVNVSAAKPFKATLAYTDPAGSPTASVARVNDLSLKVTAPDGTVYYGNNGLRAGNFSTSGGVPNTVDTVENVLLASAAPGTWTVEVLATQVNVDAHKETAATDADYALVVS</sequence>
<evidence type="ECO:0000313" key="9">
    <source>
        <dbReference type="Proteomes" id="UP000199515"/>
    </source>
</evidence>
<dbReference type="InterPro" id="IPR000209">
    <property type="entry name" value="Peptidase_S8/S53_dom"/>
</dbReference>
<dbReference type="EMBL" id="FNON01000008">
    <property type="protein sequence ID" value="SDY97667.1"/>
    <property type="molecule type" value="Genomic_DNA"/>
</dbReference>
<dbReference type="PROSITE" id="PS00138">
    <property type="entry name" value="SUBTILASE_SER"/>
    <property type="match status" value="1"/>
</dbReference>
<dbReference type="OrthoDB" id="900053at2"/>
<evidence type="ECO:0000256" key="2">
    <source>
        <dbReference type="ARBA" id="ARBA00022670"/>
    </source>
</evidence>
<dbReference type="InterPro" id="IPR023828">
    <property type="entry name" value="Peptidase_S8_Ser-AS"/>
</dbReference>
<name>A0A1H3P9A0_9PSEU</name>
<dbReference type="Proteomes" id="UP000199515">
    <property type="component" value="Unassembled WGS sequence"/>
</dbReference>
<dbReference type="PROSITE" id="PS51892">
    <property type="entry name" value="SUBTILASE"/>
    <property type="match status" value="1"/>
</dbReference>
<proteinExistence type="inferred from homology"/>
<dbReference type="InterPro" id="IPR015500">
    <property type="entry name" value="Peptidase_S8_subtilisin-rel"/>
</dbReference>
<feature type="signal peptide" evidence="6">
    <location>
        <begin position="1"/>
        <end position="25"/>
    </location>
</feature>
<dbReference type="Gene3D" id="2.60.120.380">
    <property type="match status" value="1"/>
</dbReference>
<feature type="domain" description="Peptidase S8/S53" evidence="7">
    <location>
        <begin position="251"/>
        <end position="497"/>
    </location>
</feature>
<feature type="active site" description="Charge relay system" evidence="5">
    <location>
        <position position="231"/>
    </location>
</feature>
<dbReference type="PANTHER" id="PTHR43399">
    <property type="entry name" value="SUBTILISIN-RELATED"/>
    <property type="match status" value="1"/>
</dbReference>
<organism evidence="8 9">
    <name type="scientific">Amycolatopsis xylanica</name>
    <dbReference type="NCBI Taxonomy" id="589385"/>
    <lineage>
        <taxon>Bacteria</taxon>
        <taxon>Bacillati</taxon>
        <taxon>Actinomycetota</taxon>
        <taxon>Actinomycetes</taxon>
        <taxon>Pseudonocardiales</taxon>
        <taxon>Pseudonocardiaceae</taxon>
        <taxon>Amycolatopsis</taxon>
    </lineage>
</organism>
<keyword evidence="9" id="KW-1185">Reference proteome</keyword>
<gene>
    <name evidence="8" type="ORF">SAMN05421504_10886</name>
</gene>
<dbReference type="InterPro" id="IPR008979">
    <property type="entry name" value="Galactose-bd-like_sf"/>
</dbReference>
<evidence type="ECO:0000256" key="3">
    <source>
        <dbReference type="ARBA" id="ARBA00022801"/>
    </source>
</evidence>
<dbReference type="GO" id="GO:0006508">
    <property type="term" value="P:proteolysis"/>
    <property type="evidence" value="ECO:0007669"/>
    <property type="project" value="UniProtKB-KW"/>
</dbReference>
<feature type="active site" description="Charge relay system" evidence="5">
    <location>
        <position position="258"/>
    </location>
</feature>
<dbReference type="AlphaFoldDB" id="A0A1H3P9A0"/>
<evidence type="ECO:0000256" key="1">
    <source>
        <dbReference type="ARBA" id="ARBA00011073"/>
    </source>
</evidence>
<evidence type="ECO:0000256" key="5">
    <source>
        <dbReference type="PROSITE-ProRule" id="PRU01240"/>
    </source>
</evidence>
<evidence type="ECO:0000256" key="4">
    <source>
        <dbReference type="ARBA" id="ARBA00022825"/>
    </source>
</evidence>
<evidence type="ECO:0000313" key="8">
    <source>
        <dbReference type="EMBL" id="SDY97667.1"/>
    </source>
</evidence>
<evidence type="ECO:0000259" key="7">
    <source>
        <dbReference type="Pfam" id="PF00082"/>
    </source>
</evidence>